<dbReference type="GO" id="GO:0006811">
    <property type="term" value="P:monoatomic ion transport"/>
    <property type="evidence" value="ECO:0007669"/>
    <property type="project" value="UniProtKB-KW"/>
</dbReference>
<name>B0T455_CAUSK</name>
<dbReference type="EMBL" id="CP000927">
    <property type="protein sequence ID" value="ABZ73939.1"/>
    <property type="molecule type" value="Genomic_DNA"/>
</dbReference>
<dbReference type="Gene3D" id="3.10.560.10">
    <property type="entry name" value="Outer membrane lipoprotein wza domain like"/>
    <property type="match status" value="1"/>
</dbReference>
<dbReference type="InterPro" id="IPR054765">
    <property type="entry name" value="SLBB_dom"/>
</dbReference>
<evidence type="ECO:0000256" key="11">
    <source>
        <dbReference type="ARBA" id="ARBA00023136"/>
    </source>
</evidence>
<dbReference type="STRING" id="366602.Caul_4819"/>
<keyword evidence="5" id="KW-0762">Sugar transport</keyword>
<dbReference type="GO" id="GO:0015288">
    <property type="term" value="F:porin activity"/>
    <property type="evidence" value="ECO:0007669"/>
    <property type="project" value="UniProtKB-KW"/>
</dbReference>
<evidence type="ECO:0000256" key="13">
    <source>
        <dbReference type="ARBA" id="ARBA00023237"/>
    </source>
</evidence>
<dbReference type="KEGG" id="cak:Caul_4819"/>
<evidence type="ECO:0000256" key="12">
    <source>
        <dbReference type="ARBA" id="ARBA00023139"/>
    </source>
</evidence>
<evidence type="ECO:0000313" key="18">
    <source>
        <dbReference type="EMBL" id="ABZ73939.1"/>
    </source>
</evidence>
<dbReference type="PANTHER" id="PTHR33619:SF3">
    <property type="entry name" value="POLYSACCHARIDE EXPORT PROTEIN GFCE-RELATED"/>
    <property type="match status" value="1"/>
</dbReference>
<dbReference type="eggNOG" id="COG1596">
    <property type="taxonomic scope" value="Bacteria"/>
</dbReference>
<comment type="similarity">
    <text evidence="2">Belongs to the BexD/CtrA/VexA family.</text>
</comment>
<organism evidence="18">
    <name type="scientific">Caulobacter sp. (strain K31)</name>
    <dbReference type="NCBI Taxonomy" id="366602"/>
    <lineage>
        <taxon>Bacteria</taxon>
        <taxon>Pseudomonadati</taxon>
        <taxon>Pseudomonadota</taxon>
        <taxon>Alphaproteobacteria</taxon>
        <taxon>Caulobacterales</taxon>
        <taxon>Caulobacteraceae</taxon>
        <taxon>Caulobacter</taxon>
    </lineage>
</organism>
<keyword evidence="7 15" id="KW-0732">Signal</keyword>
<keyword evidence="9" id="KW-0406">Ion transport</keyword>
<dbReference type="Gene3D" id="3.30.1950.10">
    <property type="entry name" value="wza like domain"/>
    <property type="match status" value="1"/>
</dbReference>
<accession>B0T455</accession>
<evidence type="ECO:0000256" key="1">
    <source>
        <dbReference type="ARBA" id="ARBA00004571"/>
    </source>
</evidence>
<dbReference type="GO" id="GO:0015159">
    <property type="term" value="F:polysaccharide transmembrane transporter activity"/>
    <property type="evidence" value="ECO:0007669"/>
    <property type="project" value="InterPro"/>
</dbReference>
<keyword evidence="3" id="KW-0813">Transport</keyword>
<keyword evidence="8" id="KW-0625">Polysaccharide transport</keyword>
<feature type="domain" description="SLBB" evidence="17">
    <location>
        <begin position="127"/>
        <end position="195"/>
    </location>
</feature>
<evidence type="ECO:0000256" key="6">
    <source>
        <dbReference type="ARBA" id="ARBA00022692"/>
    </source>
</evidence>
<dbReference type="GO" id="GO:0046930">
    <property type="term" value="C:pore complex"/>
    <property type="evidence" value="ECO:0007669"/>
    <property type="project" value="UniProtKB-KW"/>
</dbReference>
<dbReference type="Pfam" id="PF22461">
    <property type="entry name" value="SLBB_2"/>
    <property type="match status" value="1"/>
</dbReference>
<dbReference type="PANTHER" id="PTHR33619">
    <property type="entry name" value="POLYSACCHARIDE EXPORT PROTEIN GFCE-RELATED"/>
    <property type="match status" value="1"/>
</dbReference>
<feature type="chain" id="PRO_5002755387" evidence="15">
    <location>
        <begin position="27"/>
        <end position="200"/>
    </location>
</feature>
<feature type="domain" description="Polysaccharide export protein N-terminal" evidence="16">
    <location>
        <begin position="47"/>
        <end position="121"/>
    </location>
</feature>
<evidence type="ECO:0000256" key="3">
    <source>
        <dbReference type="ARBA" id="ARBA00022448"/>
    </source>
</evidence>
<proteinExistence type="inferred from homology"/>
<evidence type="ECO:0000256" key="2">
    <source>
        <dbReference type="ARBA" id="ARBA00009450"/>
    </source>
</evidence>
<dbReference type="AlphaFoldDB" id="B0T455"/>
<evidence type="ECO:0000256" key="8">
    <source>
        <dbReference type="ARBA" id="ARBA00023047"/>
    </source>
</evidence>
<dbReference type="Pfam" id="PF02563">
    <property type="entry name" value="Poly_export"/>
    <property type="match status" value="1"/>
</dbReference>
<keyword evidence="10" id="KW-0626">Porin</keyword>
<dbReference type="OrthoDB" id="197007at2"/>
<keyword evidence="14" id="KW-0449">Lipoprotein</keyword>
<sequence precursor="true">MKTSFRRFLSSALLIVAVLGFSPAIAGGQTAAPAQQATATATAAPTADVDYRLGPGDKLRMIVFGEENLTGEYVVSAEGRLALPLIGEIMAKDISVGQLRQIVEEKYKQGYLKEPSISLEVLTYRPFYILGEVNKPGEYPYTSGLTVMKAVATAQGYTYRANTKKVFIKHTGSAAEQRYEVDSQTLVAPGDVIRVAERFF</sequence>
<evidence type="ECO:0000256" key="14">
    <source>
        <dbReference type="ARBA" id="ARBA00023288"/>
    </source>
</evidence>
<keyword evidence="6" id="KW-0812">Transmembrane</keyword>
<protein>
    <submittedName>
        <fullName evidence="18">Polysaccharide export protein</fullName>
    </submittedName>
</protein>
<feature type="signal peptide" evidence="15">
    <location>
        <begin position="1"/>
        <end position="26"/>
    </location>
</feature>
<dbReference type="HOGENOM" id="CLU_038343_5_0_5"/>
<dbReference type="InterPro" id="IPR049712">
    <property type="entry name" value="Poly_export"/>
</dbReference>
<keyword evidence="11" id="KW-0472">Membrane</keyword>
<evidence type="ECO:0000256" key="10">
    <source>
        <dbReference type="ARBA" id="ARBA00023114"/>
    </source>
</evidence>
<evidence type="ECO:0000256" key="15">
    <source>
        <dbReference type="SAM" id="SignalP"/>
    </source>
</evidence>
<keyword evidence="12" id="KW-0564">Palmitate</keyword>
<evidence type="ECO:0000259" key="17">
    <source>
        <dbReference type="Pfam" id="PF22461"/>
    </source>
</evidence>
<gene>
    <name evidence="18" type="ordered locus">Caul_4819</name>
</gene>
<keyword evidence="4" id="KW-1134">Transmembrane beta strand</keyword>
<evidence type="ECO:0000256" key="4">
    <source>
        <dbReference type="ARBA" id="ARBA00022452"/>
    </source>
</evidence>
<evidence type="ECO:0000256" key="9">
    <source>
        <dbReference type="ARBA" id="ARBA00023065"/>
    </source>
</evidence>
<keyword evidence="13" id="KW-0998">Cell outer membrane</keyword>
<comment type="subcellular location">
    <subcellularLocation>
        <location evidence="1">Cell outer membrane</location>
        <topology evidence="1">Multi-pass membrane protein</topology>
    </subcellularLocation>
</comment>
<dbReference type="InterPro" id="IPR003715">
    <property type="entry name" value="Poly_export_N"/>
</dbReference>
<reference evidence="18" key="1">
    <citation type="submission" date="2008-01" db="EMBL/GenBank/DDBJ databases">
        <title>Complete sequence of chromosome of Caulobacter sp. K31.</title>
        <authorList>
            <consortium name="US DOE Joint Genome Institute"/>
            <person name="Copeland A."/>
            <person name="Lucas S."/>
            <person name="Lapidus A."/>
            <person name="Barry K."/>
            <person name="Glavina del Rio T."/>
            <person name="Dalin E."/>
            <person name="Tice H."/>
            <person name="Pitluck S."/>
            <person name="Bruce D."/>
            <person name="Goodwin L."/>
            <person name="Thompson L.S."/>
            <person name="Brettin T."/>
            <person name="Detter J.C."/>
            <person name="Han C."/>
            <person name="Schmutz J."/>
            <person name="Larimer F."/>
            <person name="Land M."/>
            <person name="Hauser L."/>
            <person name="Kyrpides N."/>
            <person name="Kim E."/>
            <person name="Stephens C."/>
            <person name="Richardson P."/>
        </authorList>
    </citation>
    <scope>NUCLEOTIDE SEQUENCE [LARGE SCALE GENOMIC DNA]</scope>
    <source>
        <strain evidence="18">K31</strain>
    </source>
</reference>
<evidence type="ECO:0000256" key="7">
    <source>
        <dbReference type="ARBA" id="ARBA00022729"/>
    </source>
</evidence>
<dbReference type="GO" id="GO:0009279">
    <property type="term" value="C:cell outer membrane"/>
    <property type="evidence" value="ECO:0007669"/>
    <property type="project" value="UniProtKB-SubCell"/>
</dbReference>
<evidence type="ECO:0000259" key="16">
    <source>
        <dbReference type="Pfam" id="PF02563"/>
    </source>
</evidence>
<evidence type="ECO:0000256" key="5">
    <source>
        <dbReference type="ARBA" id="ARBA00022597"/>
    </source>
</evidence>